<feature type="region of interest" description="Disordered" evidence="1">
    <location>
        <begin position="1"/>
        <end position="46"/>
    </location>
</feature>
<name>A0A6A5WPX4_9PLEO</name>
<dbReference type="SMART" id="SM00382">
    <property type="entry name" value="AAA"/>
    <property type="match status" value="1"/>
</dbReference>
<keyword evidence="4" id="KW-1185">Reference proteome</keyword>
<dbReference type="Proteomes" id="UP000799779">
    <property type="component" value="Unassembled WGS sequence"/>
</dbReference>
<dbReference type="SUPFAM" id="SSF52540">
    <property type="entry name" value="P-loop containing nucleoside triphosphate hydrolases"/>
    <property type="match status" value="1"/>
</dbReference>
<organism evidence="3 4">
    <name type="scientific">Amniculicola lignicola CBS 123094</name>
    <dbReference type="NCBI Taxonomy" id="1392246"/>
    <lineage>
        <taxon>Eukaryota</taxon>
        <taxon>Fungi</taxon>
        <taxon>Dikarya</taxon>
        <taxon>Ascomycota</taxon>
        <taxon>Pezizomycotina</taxon>
        <taxon>Dothideomycetes</taxon>
        <taxon>Pleosporomycetidae</taxon>
        <taxon>Pleosporales</taxon>
        <taxon>Amniculicolaceae</taxon>
        <taxon>Amniculicola</taxon>
    </lineage>
</organism>
<dbReference type="InterPro" id="IPR003959">
    <property type="entry name" value="ATPase_AAA_core"/>
</dbReference>
<accession>A0A6A5WPX4</accession>
<dbReference type="AlphaFoldDB" id="A0A6A5WPX4"/>
<dbReference type="CDD" id="cd19481">
    <property type="entry name" value="RecA-like_protease"/>
    <property type="match status" value="1"/>
</dbReference>
<evidence type="ECO:0000259" key="2">
    <source>
        <dbReference type="SMART" id="SM00382"/>
    </source>
</evidence>
<evidence type="ECO:0000313" key="4">
    <source>
        <dbReference type="Proteomes" id="UP000799779"/>
    </source>
</evidence>
<sequence length="660" mass="74701">MAGKNVANRSHGTEKPNGTNGTKSLAPKGSLSSFRPLYKGPKDKDRKFTWLDTEPSEVAEAAENEETAQHAIITRLQIAEDSRKKYELHSIIIQSPWLKAALGEILEGYPGIHCGLKRLVFEAPFQPFVHRWTELKDFMGKEGLDDITMDHLNLLYNILQEELKDVIKAFEDYVVHGVITYEHAWTIFQPGQNIYSDSHHGAAGALKFRKGAYVKLQCGNAYQLTAEAIDWNGNNFGRSVERINLMEWVGTTQILSLSAFPLSFHPAKDKVVQILTKRGRKFEELAGSHYKQYKGFAVTWDKEGKEVLTTCSGRIIVDADTFRRFSPQYVGYIEPLQAKEGIPEPEPATQKFDIETQSDEKYQFGKQAETKRIRLTEELQLICCPRVRGYSLKKKQWLLFYLDLIKEIEFNEDAFQALVLPEDQKELILSFAESQAMNNSAFDDVISGKGRGHITLLSGPPGVGKTLTAESVAEHMRAPLYMMSAGDLGINPDQVETKLTNILDMIAKWNAVLVLDECDVFLEARSAHDLERNKLISIFLRVLEYYEGILFLTTNRVDNIDATFQSRIHVSLAYPDLTMSSRRVIWENFLNAMGVLEGSADWKGEDLDELSKVQLNGRQIKNVLKSAALLSARKKQPLGRKYVDMVLAIEKRRPEVAEGF</sequence>
<evidence type="ECO:0000256" key="1">
    <source>
        <dbReference type="SAM" id="MobiDB-lite"/>
    </source>
</evidence>
<dbReference type="Gene3D" id="3.40.50.300">
    <property type="entry name" value="P-loop containing nucleotide triphosphate hydrolases"/>
    <property type="match status" value="1"/>
</dbReference>
<dbReference type="PANTHER" id="PTHR46411">
    <property type="entry name" value="FAMILY ATPASE, PUTATIVE-RELATED"/>
    <property type="match status" value="1"/>
</dbReference>
<dbReference type="OrthoDB" id="10042665at2759"/>
<gene>
    <name evidence="3" type="ORF">P154DRAFT_188263</name>
</gene>
<dbReference type="GO" id="GO:0005524">
    <property type="term" value="F:ATP binding"/>
    <property type="evidence" value="ECO:0007669"/>
    <property type="project" value="InterPro"/>
</dbReference>
<dbReference type="GO" id="GO:0016887">
    <property type="term" value="F:ATP hydrolysis activity"/>
    <property type="evidence" value="ECO:0007669"/>
    <property type="project" value="InterPro"/>
</dbReference>
<proteinExistence type="predicted"/>
<dbReference type="EMBL" id="ML977585">
    <property type="protein sequence ID" value="KAF2001125.1"/>
    <property type="molecule type" value="Genomic_DNA"/>
</dbReference>
<feature type="domain" description="AAA+ ATPase" evidence="2">
    <location>
        <begin position="451"/>
        <end position="578"/>
    </location>
</feature>
<dbReference type="PANTHER" id="PTHR46411:SF3">
    <property type="entry name" value="AAA+ ATPASE DOMAIN-CONTAINING PROTEIN"/>
    <property type="match status" value="1"/>
</dbReference>
<dbReference type="InterPro" id="IPR003593">
    <property type="entry name" value="AAA+_ATPase"/>
</dbReference>
<dbReference type="InterPro" id="IPR054289">
    <property type="entry name" value="DUF7025"/>
</dbReference>
<dbReference type="InterPro" id="IPR027417">
    <property type="entry name" value="P-loop_NTPase"/>
</dbReference>
<evidence type="ECO:0000313" key="3">
    <source>
        <dbReference type="EMBL" id="KAF2001125.1"/>
    </source>
</evidence>
<protein>
    <submittedName>
        <fullName evidence="3">ATPase</fullName>
    </submittedName>
</protein>
<dbReference type="Pfam" id="PF00004">
    <property type="entry name" value="AAA"/>
    <property type="match status" value="1"/>
</dbReference>
<dbReference type="Pfam" id="PF22942">
    <property type="entry name" value="DUF7025"/>
    <property type="match status" value="1"/>
</dbReference>
<reference evidence="3" key="1">
    <citation type="journal article" date="2020" name="Stud. Mycol.">
        <title>101 Dothideomycetes genomes: a test case for predicting lifestyles and emergence of pathogens.</title>
        <authorList>
            <person name="Haridas S."/>
            <person name="Albert R."/>
            <person name="Binder M."/>
            <person name="Bloem J."/>
            <person name="Labutti K."/>
            <person name="Salamov A."/>
            <person name="Andreopoulos B."/>
            <person name="Baker S."/>
            <person name="Barry K."/>
            <person name="Bills G."/>
            <person name="Bluhm B."/>
            <person name="Cannon C."/>
            <person name="Castanera R."/>
            <person name="Culley D."/>
            <person name="Daum C."/>
            <person name="Ezra D."/>
            <person name="Gonzalez J."/>
            <person name="Henrissat B."/>
            <person name="Kuo A."/>
            <person name="Liang C."/>
            <person name="Lipzen A."/>
            <person name="Lutzoni F."/>
            <person name="Magnuson J."/>
            <person name="Mondo S."/>
            <person name="Nolan M."/>
            <person name="Ohm R."/>
            <person name="Pangilinan J."/>
            <person name="Park H.-J."/>
            <person name="Ramirez L."/>
            <person name="Alfaro M."/>
            <person name="Sun H."/>
            <person name="Tritt A."/>
            <person name="Yoshinaga Y."/>
            <person name="Zwiers L.-H."/>
            <person name="Turgeon B."/>
            <person name="Goodwin S."/>
            <person name="Spatafora J."/>
            <person name="Crous P."/>
            <person name="Grigoriev I."/>
        </authorList>
    </citation>
    <scope>NUCLEOTIDE SEQUENCE</scope>
    <source>
        <strain evidence="3">CBS 123094</strain>
    </source>
</reference>